<accession>A0A6N7PNP2</accession>
<evidence type="ECO:0000313" key="3">
    <source>
        <dbReference type="Proteomes" id="UP000440224"/>
    </source>
</evidence>
<keyword evidence="3" id="KW-1185">Reference proteome</keyword>
<proteinExistence type="predicted"/>
<keyword evidence="1" id="KW-0732">Signal</keyword>
<dbReference type="Proteomes" id="UP000440224">
    <property type="component" value="Unassembled WGS sequence"/>
</dbReference>
<name>A0A6N7PNP2_9BACT</name>
<reference evidence="2 3" key="1">
    <citation type="submission" date="2019-10" db="EMBL/GenBank/DDBJ databases">
        <title>A soil myxobacterium in the family Polyangiaceae.</title>
        <authorList>
            <person name="Li Y."/>
            <person name="Wang J."/>
        </authorList>
    </citation>
    <scope>NUCLEOTIDE SEQUENCE [LARGE SCALE GENOMIC DNA]</scope>
    <source>
        <strain evidence="2 3">DSM 14734</strain>
    </source>
</reference>
<evidence type="ECO:0000313" key="2">
    <source>
        <dbReference type="EMBL" id="MRG93633.1"/>
    </source>
</evidence>
<dbReference type="PROSITE" id="PS51257">
    <property type="entry name" value="PROKAR_LIPOPROTEIN"/>
    <property type="match status" value="1"/>
</dbReference>
<dbReference type="RefSeq" id="WP_153820443.1">
    <property type="nucleotide sequence ID" value="NZ_WJIE01000004.1"/>
</dbReference>
<feature type="chain" id="PRO_5026844927" description="Lipoprotein" evidence="1">
    <location>
        <begin position="20"/>
        <end position="168"/>
    </location>
</feature>
<organism evidence="2 3">
    <name type="scientific">Polyangium spumosum</name>
    <dbReference type="NCBI Taxonomy" id="889282"/>
    <lineage>
        <taxon>Bacteria</taxon>
        <taxon>Pseudomonadati</taxon>
        <taxon>Myxococcota</taxon>
        <taxon>Polyangia</taxon>
        <taxon>Polyangiales</taxon>
        <taxon>Polyangiaceae</taxon>
        <taxon>Polyangium</taxon>
    </lineage>
</organism>
<gene>
    <name evidence="2" type="ORF">GF068_17200</name>
</gene>
<feature type="signal peptide" evidence="1">
    <location>
        <begin position="1"/>
        <end position="19"/>
    </location>
</feature>
<dbReference type="EMBL" id="WJIE01000004">
    <property type="protein sequence ID" value="MRG93633.1"/>
    <property type="molecule type" value="Genomic_DNA"/>
</dbReference>
<comment type="caution">
    <text evidence="2">The sequence shown here is derived from an EMBL/GenBank/DDBJ whole genome shotgun (WGS) entry which is preliminary data.</text>
</comment>
<dbReference type="AlphaFoldDB" id="A0A6N7PNP2"/>
<dbReference type="OrthoDB" id="9844655at2"/>
<evidence type="ECO:0000256" key="1">
    <source>
        <dbReference type="SAM" id="SignalP"/>
    </source>
</evidence>
<sequence length="168" mass="17906">MRAPLLVATILAAFSSSCAAVDDGSIKPEPRAEAPKVVAPLPPEFGTLGEPCPPPGPLDPGAPHVGCGKDGRVGLITAYRRTGLPEGAQKLEGSMGRVEVLVEADRVWVQGTCIFCRSFTEQTSIVHLAHATDEQLMQIQMQAELSNKSPLRDANAWRGAIAAWEPKR</sequence>
<protein>
    <recommendedName>
        <fullName evidence="4">Lipoprotein</fullName>
    </recommendedName>
</protein>
<evidence type="ECO:0008006" key="4">
    <source>
        <dbReference type="Google" id="ProtNLM"/>
    </source>
</evidence>